<feature type="transmembrane region" description="Helical" evidence="8">
    <location>
        <begin position="266"/>
        <end position="288"/>
    </location>
</feature>
<dbReference type="RefSeq" id="WP_072724440.1">
    <property type="nucleotide sequence ID" value="NZ_FQXH01000009.1"/>
</dbReference>
<dbReference type="InterPro" id="IPR004761">
    <property type="entry name" value="Spore_GerAB"/>
</dbReference>
<evidence type="ECO:0000256" key="2">
    <source>
        <dbReference type="ARBA" id="ARBA00007998"/>
    </source>
</evidence>
<evidence type="ECO:0000313" key="9">
    <source>
        <dbReference type="EMBL" id="SHH17522.1"/>
    </source>
</evidence>
<dbReference type="EMBL" id="FQXH01000009">
    <property type="protein sequence ID" value="SHH17522.1"/>
    <property type="molecule type" value="Genomic_DNA"/>
</dbReference>
<keyword evidence="6 8" id="KW-1133">Transmembrane helix</keyword>
<feature type="transmembrane region" description="Helical" evidence="8">
    <location>
        <begin position="36"/>
        <end position="58"/>
    </location>
</feature>
<dbReference type="NCBIfam" id="TIGR00912">
    <property type="entry name" value="2A0309"/>
    <property type="match status" value="1"/>
</dbReference>
<feature type="transmembrane region" description="Helical" evidence="8">
    <location>
        <begin position="213"/>
        <end position="238"/>
    </location>
</feature>
<feature type="transmembrane region" description="Helical" evidence="8">
    <location>
        <begin position="78"/>
        <end position="101"/>
    </location>
</feature>
<dbReference type="Proteomes" id="UP000242520">
    <property type="component" value="Unassembled WGS sequence"/>
</dbReference>
<dbReference type="PANTHER" id="PTHR34975">
    <property type="entry name" value="SPORE GERMINATION PROTEIN A2"/>
    <property type="match status" value="1"/>
</dbReference>
<comment type="similarity">
    <text evidence="2">Belongs to the amino acid-polyamine-organocation (APC) superfamily. Spore germination protein (SGP) (TC 2.A.3.9) family.</text>
</comment>
<dbReference type="AlphaFoldDB" id="A0A1M5QTW6"/>
<dbReference type="STRING" id="1123350.SAMN02744040_01102"/>
<evidence type="ECO:0000256" key="3">
    <source>
        <dbReference type="ARBA" id="ARBA00022448"/>
    </source>
</evidence>
<proteinExistence type="inferred from homology"/>
<evidence type="ECO:0000256" key="5">
    <source>
        <dbReference type="ARBA" id="ARBA00022692"/>
    </source>
</evidence>
<dbReference type="OrthoDB" id="1675410at2"/>
<feature type="transmembrane region" description="Helical" evidence="8">
    <location>
        <begin position="300"/>
        <end position="322"/>
    </location>
</feature>
<evidence type="ECO:0000256" key="8">
    <source>
        <dbReference type="SAM" id="Phobius"/>
    </source>
</evidence>
<dbReference type="Pfam" id="PF03845">
    <property type="entry name" value="Spore_permease"/>
    <property type="match status" value="1"/>
</dbReference>
<evidence type="ECO:0000313" key="10">
    <source>
        <dbReference type="Proteomes" id="UP000242520"/>
    </source>
</evidence>
<keyword evidence="5 8" id="KW-0812">Transmembrane</keyword>
<feature type="transmembrane region" description="Helical" evidence="8">
    <location>
        <begin position="113"/>
        <end position="130"/>
    </location>
</feature>
<feature type="transmembrane region" description="Helical" evidence="8">
    <location>
        <begin position="142"/>
        <end position="159"/>
    </location>
</feature>
<dbReference type="Gene3D" id="1.20.1740.10">
    <property type="entry name" value="Amino acid/polyamine transporter I"/>
    <property type="match status" value="1"/>
</dbReference>
<feature type="transmembrane region" description="Helical" evidence="8">
    <location>
        <begin position="12"/>
        <end position="30"/>
    </location>
</feature>
<accession>A0A1M5QTW6</accession>
<name>A0A1M5QTW6_9FIRM</name>
<gene>
    <name evidence="9" type="ORF">SAMN02744040_01102</name>
</gene>
<keyword evidence="3" id="KW-0813">Transport</keyword>
<evidence type="ECO:0000256" key="4">
    <source>
        <dbReference type="ARBA" id="ARBA00022544"/>
    </source>
</evidence>
<feature type="transmembrane region" description="Helical" evidence="8">
    <location>
        <begin position="179"/>
        <end position="201"/>
    </location>
</feature>
<feature type="transmembrane region" description="Helical" evidence="8">
    <location>
        <begin position="334"/>
        <end position="354"/>
    </location>
</feature>
<evidence type="ECO:0000256" key="1">
    <source>
        <dbReference type="ARBA" id="ARBA00004141"/>
    </source>
</evidence>
<sequence length="364" mass="41268">MNKETISDKQGVSIMIMFIIGTASIMARGLDAKQDLWLAIILATIAYIPIALICSYILSSFPQKNIFDIIELCFGKVIGKVILIIYTWFLFHTGVLVYMNFTNFVNTVALPETPKIILMIIILMLSSYITKKGIEIIGRWSEIFSIILISFILISRLLLIKEINIDNLYPILNTGTKAIIEGIYSVFAFPFTQTVVFTATFSNLKNSKSPYNIYIKSSLIGGIIIFLISISNILVLGVNEAVNTYYPSYESAARISIGNIFQRLEIIIATVFSFGAFIKGSIFLLASCKGFTKIFNINDYRFIVIPISLLMIDLSCFLHDGIKDYFEWILGVWQYYAFPFQVILPIIVFIAIKIRYKNLIKNKI</sequence>
<dbReference type="GO" id="GO:0009847">
    <property type="term" value="P:spore germination"/>
    <property type="evidence" value="ECO:0007669"/>
    <property type="project" value="InterPro"/>
</dbReference>
<evidence type="ECO:0000256" key="7">
    <source>
        <dbReference type="ARBA" id="ARBA00023136"/>
    </source>
</evidence>
<keyword evidence="4" id="KW-0309">Germination</keyword>
<reference evidence="10" key="1">
    <citation type="submission" date="2016-11" db="EMBL/GenBank/DDBJ databases">
        <authorList>
            <person name="Varghese N."/>
            <person name="Submissions S."/>
        </authorList>
    </citation>
    <scope>NUCLEOTIDE SEQUENCE [LARGE SCALE GENOMIC DNA]</scope>
    <source>
        <strain evidence="10">DSM 15285</strain>
    </source>
</reference>
<keyword evidence="7 8" id="KW-0472">Membrane</keyword>
<keyword evidence="10" id="KW-1185">Reference proteome</keyword>
<protein>
    <submittedName>
        <fullName evidence="9">Spore germination protein KB</fullName>
    </submittedName>
</protein>
<comment type="subcellular location">
    <subcellularLocation>
        <location evidence="1">Membrane</location>
        <topology evidence="1">Multi-pass membrane protein</topology>
    </subcellularLocation>
</comment>
<dbReference type="GO" id="GO:0016020">
    <property type="term" value="C:membrane"/>
    <property type="evidence" value="ECO:0007669"/>
    <property type="project" value="UniProtKB-SubCell"/>
</dbReference>
<evidence type="ECO:0000256" key="6">
    <source>
        <dbReference type="ARBA" id="ARBA00022989"/>
    </source>
</evidence>
<organism evidence="9 10">
    <name type="scientific">Tepidibacter thalassicus DSM 15285</name>
    <dbReference type="NCBI Taxonomy" id="1123350"/>
    <lineage>
        <taxon>Bacteria</taxon>
        <taxon>Bacillati</taxon>
        <taxon>Bacillota</taxon>
        <taxon>Clostridia</taxon>
        <taxon>Peptostreptococcales</taxon>
        <taxon>Peptostreptococcaceae</taxon>
        <taxon>Tepidibacter</taxon>
    </lineage>
</organism>
<dbReference type="PANTHER" id="PTHR34975:SF2">
    <property type="entry name" value="SPORE GERMINATION PROTEIN A2"/>
    <property type="match status" value="1"/>
</dbReference>